<dbReference type="InterPro" id="IPR010071">
    <property type="entry name" value="AA_adenyl_dom"/>
</dbReference>
<dbReference type="PROSITE" id="PS50075">
    <property type="entry name" value="CARRIER"/>
    <property type="match status" value="2"/>
</dbReference>
<dbReference type="Pfam" id="PF00668">
    <property type="entry name" value="Condensation"/>
    <property type="match status" value="1"/>
</dbReference>
<dbReference type="PANTHER" id="PTHR45527">
    <property type="entry name" value="NONRIBOSOMAL PEPTIDE SYNTHETASE"/>
    <property type="match status" value="1"/>
</dbReference>
<feature type="region of interest" description="Disordered" evidence="4">
    <location>
        <begin position="1153"/>
        <end position="1189"/>
    </location>
</feature>
<dbReference type="SUPFAM" id="SSF56801">
    <property type="entry name" value="Acetyl-CoA synthetase-like"/>
    <property type="match status" value="1"/>
</dbReference>
<gene>
    <name evidence="6" type="ORF">HDA32_003130</name>
</gene>
<dbReference type="GO" id="GO:0031177">
    <property type="term" value="F:phosphopantetheine binding"/>
    <property type="evidence" value="ECO:0007669"/>
    <property type="project" value="InterPro"/>
</dbReference>
<evidence type="ECO:0000256" key="1">
    <source>
        <dbReference type="ARBA" id="ARBA00001957"/>
    </source>
</evidence>
<dbReference type="InterPro" id="IPR020845">
    <property type="entry name" value="AMP-binding_CS"/>
</dbReference>
<dbReference type="InterPro" id="IPR020806">
    <property type="entry name" value="PKS_PP-bd"/>
</dbReference>
<proteinExistence type="predicted"/>
<dbReference type="GO" id="GO:0008610">
    <property type="term" value="P:lipid biosynthetic process"/>
    <property type="evidence" value="ECO:0007669"/>
    <property type="project" value="UniProtKB-ARBA"/>
</dbReference>
<feature type="region of interest" description="Disordered" evidence="4">
    <location>
        <begin position="89"/>
        <end position="124"/>
    </location>
</feature>
<keyword evidence="3" id="KW-0597">Phosphoprotein</keyword>
<dbReference type="Gene3D" id="1.10.1200.10">
    <property type="entry name" value="ACP-like"/>
    <property type="match status" value="2"/>
</dbReference>
<dbReference type="Proteomes" id="UP000589036">
    <property type="component" value="Unassembled WGS sequence"/>
</dbReference>
<dbReference type="InterPro" id="IPR036736">
    <property type="entry name" value="ACP-like_sf"/>
</dbReference>
<feature type="domain" description="Carrier" evidence="5">
    <location>
        <begin position="11"/>
        <end position="86"/>
    </location>
</feature>
<dbReference type="SMART" id="SM00823">
    <property type="entry name" value="PKS_PP"/>
    <property type="match status" value="2"/>
</dbReference>
<dbReference type="EMBL" id="JACCCC010000001">
    <property type="protein sequence ID" value="NYE48010.1"/>
    <property type="molecule type" value="Genomic_DNA"/>
</dbReference>
<dbReference type="InterPro" id="IPR001242">
    <property type="entry name" value="Condensation_dom"/>
</dbReference>
<dbReference type="Gene3D" id="2.30.38.10">
    <property type="entry name" value="Luciferase, Domain 3"/>
    <property type="match status" value="1"/>
</dbReference>
<evidence type="ECO:0000313" key="6">
    <source>
        <dbReference type="EMBL" id="NYE48010.1"/>
    </source>
</evidence>
<dbReference type="Gene3D" id="3.40.50.980">
    <property type="match status" value="2"/>
</dbReference>
<dbReference type="InterPro" id="IPR000873">
    <property type="entry name" value="AMP-dep_synth/lig_dom"/>
</dbReference>
<accession>A0A852U200</accession>
<dbReference type="FunFam" id="3.40.50.980:FF:000001">
    <property type="entry name" value="Non-ribosomal peptide synthetase"/>
    <property type="match status" value="1"/>
</dbReference>
<evidence type="ECO:0000313" key="7">
    <source>
        <dbReference type="Proteomes" id="UP000589036"/>
    </source>
</evidence>
<feature type="compositionally biased region" description="Basic and acidic residues" evidence="4">
    <location>
        <begin position="1153"/>
        <end position="1167"/>
    </location>
</feature>
<sequence length="1189" mass="129650">MSTPGQTRGASPHGHLEQAIARIWCDVLEVEGLDRDTNFFAEGGGSLHALRAVRHMNTLVRTEIPADLVFTAPTVAEAARRIAELWSHEREEEPDRRAPVIRSATPSERAEQRGCENQPGKASPTQERIWFFEVWQPGTPCYHMPWAVDIHGELDADAVDRAVATLINRHEALRTVFRDHEGLPVPHTLAHLDVAPRRHRVSDATRAARHERAEHLLRELATRPFTLDGGPLVRVDLVTLSDTEHVLLLTVHHLVCDGESITILLDELAACYRAEVTGERPGLPPVAGFAEAAGHQERLLADGGRGRALAHWRDRLAKAPRYLDIPCDLPRPAVFDPAGATHHFHFDSELLSTVRAFARERGTTMFAVLASAFQALLHQWAGVDDIVIGVTAANRPLPELRSAVGPLFNTLPVRSRLTGRTDFNEAASATHEEIAAGLAHQALPFDEVVAHTIAEREPGRSPLAQVLFEFDTIVGQRTPVSGQTWSQRLVDTGTAKFDLTVTITDDGNTLSGAVNHSTGVLLPETGKWLADSYIALLRMLCIAPDQDLRSLDLPEAPRIDVTDRAVGPVAPYPDSACVHEFFEQQVDRVPEATAVRCGSVRLSYAGLEARANRLAHHLRAAGVTPESAVGVCLRRSERTLVALLAVLKAGGAYVPIDPDYPDERKRYMTRQVHARVLVTEGEQVPEWFEGTVLDTALAETDRTPAHRPPRTATSANPAYVIYTSGSTGLPKAVVVEHRSLVNYLTWAVREYVGEGAGGAPVFSSFTFDMIVPNLYAPLLTGQPVCVVPDATPTERLAEAILERAPYAFIKLTPGQLDLLAEFMTPDQARDLCEALVVGADTFPSRVLHKWREMDPFTPVLNEYGPTEASVGNCVHHVLRMEGGASLPIGLPIPNTTMYVLDERMTPVGLGKLGELYIGGDCVVRGYAGQPGTTAERFVPDPFGRPGARLYRTGDLGRWRPDGSLEFCGRADDQVKIDGYRVEPGEIEAAIARHPRVRDSVVAVAGPSDHRRLLGYYAADPDVASDDVLAHLRSELPAYLLPAVLTRIDQVPLNSNGKVDRKALPPPGQTGRPGTAASAPPREPVRKAVTRLMAETLGIHPDEVGEEDQFFTLGGRSLDIVRLSGRIKRLFRTEISITELMREPSAVGISEAVIRNEAKTGDSAERAIEYPGPGSASPEEHAGAQRSTAP</sequence>
<keyword evidence="7" id="KW-1185">Reference proteome</keyword>
<dbReference type="GO" id="GO:0005737">
    <property type="term" value="C:cytoplasm"/>
    <property type="evidence" value="ECO:0007669"/>
    <property type="project" value="TreeGrafter"/>
</dbReference>
<keyword evidence="2" id="KW-0596">Phosphopantetheine</keyword>
<evidence type="ECO:0000256" key="4">
    <source>
        <dbReference type="SAM" id="MobiDB-lite"/>
    </source>
</evidence>
<evidence type="ECO:0000259" key="5">
    <source>
        <dbReference type="PROSITE" id="PS50075"/>
    </source>
</evidence>
<dbReference type="Gene3D" id="3.30.559.30">
    <property type="entry name" value="Nonribosomal peptide synthetase, condensation domain"/>
    <property type="match status" value="1"/>
</dbReference>
<reference evidence="6 7" key="1">
    <citation type="submission" date="2020-07" db="EMBL/GenBank/DDBJ databases">
        <title>Sequencing the genomes of 1000 actinobacteria strains.</title>
        <authorList>
            <person name="Klenk H.-P."/>
        </authorList>
    </citation>
    <scope>NUCLEOTIDE SEQUENCE [LARGE SCALE GENOMIC DNA]</scope>
    <source>
        <strain evidence="6 7">CXB654</strain>
    </source>
</reference>
<dbReference type="SUPFAM" id="SSF47336">
    <property type="entry name" value="ACP-like"/>
    <property type="match status" value="2"/>
</dbReference>
<dbReference type="GO" id="GO:0043041">
    <property type="term" value="P:amino acid activation for nonribosomal peptide biosynthetic process"/>
    <property type="evidence" value="ECO:0007669"/>
    <property type="project" value="TreeGrafter"/>
</dbReference>
<dbReference type="Pfam" id="PF13193">
    <property type="entry name" value="AMP-binding_C"/>
    <property type="match status" value="1"/>
</dbReference>
<dbReference type="PANTHER" id="PTHR45527:SF1">
    <property type="entry name" value="FATTY ACID SYNTHASE"/>
    <property type="match status" value="1"/>
</dbReference>
<dbReference type="Gene3D" id="3.30.300.30">
    <property type="match status" value="1"/>
</dbReference>
<dbReference type="GO" id="GO:0003824">
    <property type="term" value="F:catalytic activity"/>
    <property type="evidence" value="ECO:0007669"/>
    <property type="project" value="InterPro"/>
</dbReference>
<dbReference type="CDD" id="cd19531">
    <property type="entry name" value="LCL_NRPS-like"/>
    <property type="match status" value="1"/>
</dbReference>
<evidence type="ECO:0000256" key="3">
    <source>
        <dbReference type="ARBA" id="ARBA00022553"/>
    </source>
</evidence>
<dbReference type="InterPro" id="IPR009081">
    <property type="entry name" value="PP-bd_ACP"/>
</dbReference>
<dbReference type="InterPro" id="IPR025110">
    <property type="entry name" value="AMP-bd_C"/>
</dbReference>
<organism evidence="6 7">
    <name type="scientific">Spinactinospora alkalitolerans</name>
    <dbReference type="NCBI Taxonomy" id="687207"/>
    <lineage>
        <taxon>Bacteria</taxon>
        <taxon>Bacillati</taxon>
        <taxon>Actinomycetota</taxon>
        <taxon>Actinomycetes</taxon>
        <taxon>Streptosporangiales</taxon>
        <taxon>Nocardiopsidaceae</taxon>
        <taxon>Spinactinospora</taxon>
    </lineage>
</organism>
<evidence type="ECO:0000256" key="2">
    <source>
        <dbReference type="ARBA" id="ARBA00022450"/>
    </source>
</evidence>
<comment type="cofactor">
    <cofactor evidence="1">
        <name>pantetheine 4'-phosphate</name>
        <dbReference type="ChEBI" id="CHEBI:47942"/>
    </cofactor>
</comment>
<dbReference type="InterPro" id="IPR023213">
    <property type="entry name" value="CAT-like_dom_sf"/>
</dbReference>
<dbReference type="CDD" id="cd05930">
    <property type="entry name" value="A_NRPS"/>
    <property type="match status" value="1"/>
</dbReference>
<dbReference type="NCBIfam" id="TIGR01733">
    <property type="entry name" value="AA-adenyl-dom"/>
    <property type="match status" value="1"/>
</dbReference>
<dbReference type="Pfam" id="PF00501">
    <property type="entry name" value="AMP-binding"/>
    <property type="match status" value="1"/>
</dbReference>
<dbReference type="AlphaFoldDB" id="A0A852U200"/>
<dbReference type="InterPro" id="IPR045851">
    <property type="entry name" value="AMP-bd_C_sf"/>
</dbReference>
<protein>
    <submittedName>
        <fullName evidence="6">Amino acid adenylation domain-containing protein</fullName>
    </submittedName>
</protein>
<feature type="domain" description="Carrier" evidence="5">
    <location>
        <begin position="1082"/>
        <end position="1156"/>
    </location>
</feature>
<dbReference type="SUPFAM" id="SSF52777">
    <property type="entry name" value="CoA-dependent acyltransferases"/>
    <property type="match status" value="2"/>
</dbReference>
<dbReference type="Pfam" id="PF00550">
    <property type="entry name" value="PP-binding"/>
    <property type="match status" value="2"/>
</dbReference>
<dbReference type="RefSeq" id="WP_179643872.1">
    <property type="nucleotide sequence ID" value="NZ_BAAAYY010000016.1"/>
</dbReference>
<feature type="compositionally biased region" description="Basic and acidic residues" evidence="4">
    <location>
        <begin position="89"/>
        <end position="98"/>
    </location>
</feature>
<dbReference type="PROSITE" id="PS00455">
    <property type="entry name" value="AMP_BINDING"/>
    <property type="match status" value="1"/>
</dbReference>
<comment type="caution">
    <text evidence="6">The sequence shown here is derived from an EMBL/GenBank/DDBJ whole genome shotgun (WGS) entry which is preliminary data.</text>
</comment>
<feature type="region of interest" description="Disordered" evidence="4">
    <location>
        <begin position="1054"/>
        <end position="1083"/>
    </location>
</feature>
<dbReference type="Gene3D" id="3.30.559.10">
    <property type="entry name" value="Chloramphenicol acetyltransferase-like domain"/>
    <property type="match status" value="1"/>
</dbReference>
<dbReference type="FunFam" id="2.30.38.10:FF:000001">
    <property type="entry name" value="Non-ribosomal peptide synthetase PvdI"/>
    <property type="match status" value="1"/>
</dbReference>
<dbReference type="GO" id="GO:0044550">
    <property type="term" value="P:secondary metabolite biosynthetic process"/>
    <property type="evidence" value="ECO:0007669"/>
    <property type="project" value="TreeGrafter"/>
</dbReference>
<name>A0A852U200_9ACTN</name>